<evidence type="ECO:0000313" key="2">
    <source>
        <dbReference type="Proteomes" id="UP001187531"/>
    </source>
</evidence>
<reference evidence="1" key="1">
    <citation type="submission" date="2023-07" db="EMBL/GenBank/DDBJ databases">
        <title>Chromosome-level genome assembly of Artemia franciscana.</title>
        <authorList>
            <person name="Jo E."/>
        </authorList>
    </citation>
    <scope>NUCLEOTIDE SEQUENCE</scope>
    <source>
        <tissue evidence="1">Whole body</tissue>
    </source>
</reference>
<sequence length="87" mass="9958">MTSDRKRKKKNGVGVTDRWADDKTVDIFKSGMLPSIGRRALEQAKSMEDELFAFKKFEFIDLMHKDFSDMSLEAAVVESRDKTPLGE</sequence>
<comment type="caution">
    <text evidence="1">The sequence shown here is derived from an EMBL/GenBank/DDBJ whole genome shotgun (WGS) entry which is preliminary data.</text>
</comment>
<dbReference type="AlphaFoldDB" id="A0AA88HE63"/>
<organism evidence="1 2">
    <name type="scientific">Artemia franciscana</name>
    <name type="common">Brine shrimp</name>
    <name type="synonym">Artemia sanfranciscana</name>
    <dbReference type="NCBI Taxonomy" id="6661"/>
    <lineage>
        <taxon>Eukaryota</taxon>
        <taxon>Metazoa</taxon>
        <taxon>Ecdysozoa</taxon>
        <taxon>Arthropoda</taxon>
        <taxon>Crustacea</taxon>
        <taxon>Branchiopoda</taxon>
        <taxon>Anostraca</taxon>
        <taxon>Artemiidae</taxon>
        <taxon>Artemia</taxon>
    </lineage>
</organism>
<accession>A0AA88HE63</accession>
<dbReference type="EMBL" id="JAVRJZ010000020">
    <property type="protein sequence ID" value="KAK2705801.1"/>
    <property type="molecule type" value="Genomic_DNA"/>
</dbReference>
<evidence type="ECO:0000313" key="1">
    <source>
        <dbReference type="EMBL" id="KAK2705801.1"/>
    </source>
</evidence>
<keyword evidence="2" id="KW-1185">Reference proteome</keyword>
<protein>
    <submittedName>
        <fullName evidence="1">Uncharacterized protein</fullName>
    </submittedName>
</protein>
<gene>
    <name evidence="1" type="ORF">QYM36_015974</name>
</gene>
<proteinExistence type="predicted"/>
<dbReference type="Proteomes" id="UP001187531">
    <property type="component" value="Unassembled WGS sequence"/>
</dbReference>
<name>A0AA88HE63_ARTSF</name>